<dbReference type="WBParaSite" id="Hba_02437">
    <property type="protein sequence ID" value="Hba_02437"/>
    <property type="gene ID" value="Hba_02437"/>
</dbReference>
<sequence>MTQPSREHHDHLMILSNQSNTLFPTPAINIKSRQRVYMYMCLRRTAAASFCEAKAHQATTLCLYRLVTEEKKHQKPPSTKQQGPTPTNQ</sequence>
<reference evidence="3" key="1">
    <citation type="submission" date="2016-11" db="UniProtKB">
        <authorList>
            <consortium name="WormBaseParasite"/>
        </authorList>
    </citation>
    <scope>IDENTIFICATION</scope>
</reference>
<evidence type="ECO:0000313" key="2">
    <source>
        <dbReference type="Proteomes" id="UP000095283"/>
    </source>
</evidence>
<protein>
    <submittedName>
        <fullName evidence="3">Ovule protein</fullName>
    </submittedName>
</protein>
<evidence type="ECO:0000313" key="3">
    <source>
        <dbReference type="WBParaSite" id="Hba_02437"/>
    </source>
</evidence>
<proteinExistence type="predicted"/>
<accession>A0A1I7WCI8</accession>
<keyword evidence="2" id="KW-1185">Reference proteome</keyword>
<name>A0A1I7WCI8_HETBA</name>
<organism evidence="2 3">
    <name type="scientific">Heterorhabditis bacteriophora</name>
    <name type="common">Entomopathogenic nematode worm</name>
    <dbReference type="NCBI Taxonomy" id="37862"/>
    <lineage>
        <taxon>Eukaryota</taxon>
        <taxon>Metazoa</taxon>
        <taxon>Ecdysozoa</taxon>
        <taxon>Nematoda</taxon>
        <taxon>Chromadorea</taxon>
        <taxon>Rhabditida</taxon>
        <taxon>Rhabditina</taxon>
        <taxon>Rhabditomorpha</taxon>
        <taxon>Strongyloidea</taxon>
        <taxon>Heterorhabditidae</taxon>
        <taxon>Heterorhabditis</taxon>
    </lineage>
</organism>
<feature type="region of interest" description="Disordered" evidence="1">
    <location>
        <begin position="69"/>
        <end position="89"/>
    </location>
</feature>
<dbReference type="Proteomes" id="UP000095283">
    <property type="component" value="Unplaced"/>
</dbReference>
<dbReference type="AlphaFoldDB" id="A0A1I7WCI8"/>
<feature type="compositionally biased region" description="Polar residues" evidence="1">
    <location>
        <begin position="76"/>
        <end position="89"/>
    </location>
</feature>
<evidence type="ECO:0000256" key="1">
    <source>
        <dbReference type="SAM" id="MobiDB-lite"/>
    </source>
</evidence>